<gene>
    <name evidence="1" type="ORF">FSB_LOCUS49874</name>
</gene>
<protein>
    <submittedName>
        <fullName evidence="1">Uncharacterized protein</fullName>
    </submittedName>
</protein>
<sequence length="161" mass="18305">MVTMILGPVLSRTAPCFSSPYPSILVQGGRLFSFSEGTLLPNPSWCALLRDAPDFPCFTPYGSFSSACSFAVDMSWAAFFQCTDLLTECSDHSFTIICPRTSDESDRATDFWARWKVTLLMLNFLHAVLFVDRPYADKEQYVWRRKTPREQPLSVLRGPKR</sequence>
<organism evidence="1">
    <name type="scientific">Fagus sylvatica</name>
    <name type="common">Beechnut</name>
    <dbReference type="NCBI Taxonomy" id="28930"/>
    <lineage>
        <taxon>Eukaryota</taxon>
        <taxon>Viridiplantae</taxon>
        <taxon>Streptophyta</taxon>
        <taxon>Embryophyta</taxon>
        <taxon>Tracheophyta</taxon>
        <taxon>Spermatophyta</taxon>
        <taxon>Magnoliopsida</taxon>
        <taxon>eudicotyledons</taxon>
        <taxon>Gunneridae</taxon>
        <taxon>Pentapetalae</taxon>
        <taxon>rosids</taxon>
        <taxon>fabids</taxon>
        <taxon>Fagales</taxon>
        <taxon>Fagaceae</taxon>
        <taxon>Fagus</taxon>
    </lineage>
</organism>
<dbReference type="AlphaFoldDB" id="A0A2N9IB81"/>
<reference evidence="1" key="1">
    <citation type="submission" date="2018-02" db="EMBL/GenBank/DDBJ databases">
        <authorList>
            <person name="Cohen D.B."/>
            <person name="Kent A.D."/>
        </authorList>
    </citation>
    <scope>NUCLEOTIDE SEQUENCE</scope>
</reference>
<dbReference type="EMBL" id="OIVN01005334">
    <property type="protein sequence ID" value="SPD21992.1"/>
    <property type="molecule type" value="Genomic_DNA"/>
</dbReference>
<name>A0A2N9IB81_FAGSY</name>
<evidence type="ECO:0000313" key="1">
    <source>
        <dbReference type="EMBL" id="SPD21992.1"/>
    </source>
</evidence>
<proteinExistence type="predicted"/>
<accession>A0A2N9IB81</accession>